<name>A0A154NYT8_DUFNO</name>
<sequence length="99" mass="11150">MIFSEKQGPVQEQKSYSTHSPYLFIANRPLLLFTAQFVDTPHNYPLLGYVTSYRTPLKFGSFEDIGSVISRLDEQNKSCRVTGHEARGGIGHICVTVTR</sequence>
<reference evidence="1 2" key="1">
    <citation type="submission" date="2015-07" db="EMBL/GenBank/DDBJ databases">
        <title>The genome of Dufourea novaeangliae.</title>
        <authorList>
            <person name="Pan H."/>
            <person name="Kapheim K."/>
        </authorList>
    </citation>
    <scope>NUCLEOTIDE SEQUENCE [LARGE SCALE GENOMIC DNA]</scope>
    <source>
        <strain evidence="1">0120121106</strain>
        <tissue evidence="1">Whole body</tissue>
    </source>
</reference>
<protein>
    <submittedName>
        <fullName evidence="1">Uncharacterized protein</fullName>
    </submittedName>
</protein>
<evidence type="ECO:0000313" key="2">
    <source>
        <dbReference type="Proteomes" id="UP000076502"/>
    </source>
</evidence>
<organism evidence="1 2">
    <name type="scientific">Dufourea novaeangliae</name>
    <name type="common">Sweat bee</name>
    <dbReference type="NCBI Taxonomy" id="178035"/>
    <lineage>
        <taxon>Eukaryota</taxon>
        <taxon>Metazoa</taxon>
        <taxon>Ecdysozoa</taxon>
        <taxon>Arthropoda</taxon>
        <taxon>Hexapoda</taxon>
        <taxon>Insecta</taxon>
        <taxon>Pterygota</taxon>
        <taxon>Neoptera</taxon>
        <taxon>Endopterygota</taxon>
        <taxon>Hymenoptera</taxon>
        <taxon>Apocrita</taxon>
        <taxon>Aculeata</taxon>
        <taxon>Apoidea</taxon>
        <taxon>Anthophila</taxon>
        <taxon>Halictidae</taxon>
        <taxon>Rophitinae</taxon>
        <taxon>Dufourea</taxon>
    </lineage>
</organism>
<dbReference type="AlphaFoldDB" id="A0A154NYT8"/>
<proteinExistence type="predicted"/>
<keyword evidence="2" id="KW-1185">Reference proteome</keyword>
<gene>
    <name evidence="1" type="ORF">WN55_09550</name>
</gene>
<evidence type="ECO:0000313" key="1">
    <source>
        <dbReference type="EMBL" id="KZC04751.1"/>
    </source>
</evidence>
<accession>A0A154NYT8</accession>
<dbReference type="Proteomes" id="UP000076502">
    <property type="component" value="Unassembled WGS sequence"/>
</dbReference>
<dbReference type="EMBL" id="KQ434783">
    <property type="protein sequence ID" value="KZC04751.1"/>
    <property type="molecule type" value="Genomic_DNA"/>
</dbReference>